<keyword evidence="3 6" id="KW-0812">Transmembrane</keyword>
<keyword evidence="2" id="KW-1003">Cell membrane</keyword>
<reference evidence="7 8" key="1">
    <citation type="journal article" date="2015" name="Genome Announc.">
        <title>Expanding the biotechnology potential of lactobacilli through comparative genomics of 213 strains and associated genera.</title>
        <authorList>
            <person name="Sun Z."/>
            <person name="Harris H.M."/>
            <person name="McCann A."/>
            <person name="Guo C."/>
            <person name="Argimon S."/>
            <person name="Zhang W."/>
            <person name="Yang X."/>
            <person name="Jeffery I.B."/>
            <person name="Cooney J.C."/>
            <person name="Kagawa T.F."/>
            <person name="Liu W."/>
            <person name="Song Y."/>
            <person name="Salvetti E."/>
            <person name="Wrobel A."/>
            <person name="Rasinkangas P."/>
            <person name="Parkhill J."/>
            <person name="Rea M.C."/>
            <person name="O'Sullivan O."/>
            <person name="Ritari J."/>
            <person name="Douillard F.P."/>
            <person name="Paul Ross R."/>
            <person name="Yang R."/>
            <person name="Briner A.E."/>
            <person name="Felis G.E."/>
            <person name="de Vos W.M."/>
            <person name="Barrangou R."/>
            <person name="Klaenhammer T.R."/>
            <person name="Caufield P.W."/>
            <person name="Cui Y."/>
            <person name="Zhang H."/>
            <person name="O'Toole P.W."/>
        </authorList>
    </citation>
    <scope>NUCLEOTIDE SEQUENCE [LARGE SCALE GENOMIC DNA]</scope>
    <source>
        <strain evidence="7 8">DSM 20190</strain>
    </source>
</reference>
<dbReference type="InParanoid" id="A0A0R2FS11"/>
<evidence type="ECO:0000256" key="6">
    <source>
        <dbReference type="SAM" id="Phobius"/>
    </source>
</evidence>
<dbReference type="Pfam" id="PF06081">
    <property type="entry name" value="ArAE_1"/>
    <property type="match status" value="1"/>
</dbReference>
<evidence type="ECO:0000256" key="1">
    <source>
        <dbReference type="ARBA" id="ARBA00004651"/>
    </source>
</evidence>
<dbReference type="RefSeq" id="WP_022791916.1">
    <property type="nucleotide sequence ID" value="NZ_ATUU01000004.1"/>
</dbReference>
<evidence type="ECO:0000256" key="3">
    <source>
        <dbReference type="ARBA" id="ARBA00022692"/>
    </source>
</evidence>
<feature type="transmembrane region" description="Helical" evidence="6">
    <location>
        <begin position="20"/>
        <end position="46"/>
    </location>
</feature>
<keyword evidence="8" id="KW-1185">Reference proteome</keyword>
<dbReference type="AlphaFoldDB" id="A0A0R2FS11"/>
<feature type="transmembrane region" description="Helical" evidence="6">
    <location>
        <begin position="62"/>
        <end position="80"/>
    </location>
</feature>
<evidence type="ECO:0000313" key="8">
    <source>
        <dbReference type="Proteomes" id="UP000051296"/>
    </source>
</evidence>
<keyword evidence="4 6" id="KW-1133">Transmembrane helix</keyword>
<accession>A0A0R2FS11</accession>
<protein>
    <recommendedName>
        <fullName evidence="9">FUSC family protein</fullName>
    </recommendedName>
</protein>
<feature type="transmembrane region" description="Helical" evidence="6">
    <location>
        <begin position="135"/>
        <end position="157"/>
    </location>
</feature>
<comment type="caution">
    <text evidence="7">The sequence shown here is derived from an EMBL/GenBank/DDBJ whole genome shotgun (WGS) entry which is preliminary data.</text>
</comment>
<evidence type="ECO:0000256" key="5">
    <source>
        <dbReference type="ARBA" id="ARBA00023136"/>
    </source>
</evidence>
<gene>
    <name evidence="7" type="ORF">IV68_GL001150</name>
</gene>
<dbReference type="InterPro" id="IPR010343">
    <property type="entry name" value="ArAE_1"/>
</dbReference>
<feature type="transmembrane region" description="Helical" evidence="6">
    <location>
        <begin position="112"/>
        <end position="129"/>
    </location>
</feature>
<comment type="subcellular location">
    <subcellularLocation>
        <location evidence="1">Cell membrane</location>
        <topology evidence="1">Multi-pass membrane protein</topology>
    </subcellularLocation>
</comment>
<feature type="transmembrane region" description="Helical" evidence="6">
    <location>
        <begin position="86"/>
        <end position="103"/>
    </location>
</feature>
<sequence>MELGKFKFRLGLRTVKTGLAVMIIIILFLLLHRGNPMIACLAAVFAMRQDFGTTVNFGTRRVLANAIGGVFAMIYVFFIVQTHGAHWVEIIVAPGLLMMVIILNDGINNNKGIIGACAAYLMISMMVPADGEYLYAFSRVIDTFIGTIVAIIMNYGVEPTGVADEVRRDLAKLQAKENMTKK</sequence>
<name>A0A0R2FS11_9LACO</name>
<evidence type="ECO:0000256" key="2">
    <source>
        <dbReference type="ARBA" id="ARBA00022475"/>
    </source>
</evidence>
<dbReference type="PATRIC" id="fig|1123500.6.peg.1150"/>
<dbReference type="EMBL" id="JQAX01000004">
    <property type="protein sequence ID" value="KRN31267.1"/>
    <property type="molecule type" value="Genomic_DNA"/>
</dbReference>
<evidence type="ECO:0008006" key="9">
    <source>
        <dbReference type="Google" id="ProtNLM"/>
    </source>
</evidence>
<dbReference type="STRING" id="1123500.GCA_000420365_01202"/>
<dbReference type="GO" id="GO:0005886">
    <property type="term" value="C:plasma membrane"/>
    <property type="evidence" value="ECO:0007669"/>
    <property type="project" value="UniProtKB-SubCell"/>
</dbReference>
<organism evidence="7 8">
    <name type="scientific">Weissella halotolerans DSM 20190</name>
    <dbReference type="NCBI Taxonomy" id="1123500"/>
    <lineage>
        <taxon>Bacteria</taxon>
        <taxon>Bacillati</taxon>
        <taxon>Bacillota</taxon>
        <taxon>Bacilli</taxon>
        <taxon>Lactobacillales</taxon>
        <taxon>Lactobacillaceae</taxon>
        <taxon>Weissella</taxon>
    </lineage>
</organism>
<evidence type="ECO:0000256" key="4">
    <source>
        <dbReference type="ARBA" id="ARBA00022989"/>
    </source>
</evidence>
<keyword evidence="5 6" id="KW-0472">Membrane</keyword>
<dbReference type="Proteomes" id="UP000051296">
    <property type="component" value="Unassembled WGS sequence"/>
</dbReference>
<dbReference type="eggNOG" id="COG4129">
    <property type="taxonomic scope" value="Bacteria"/>
</dbReference>
<evidence type="ECO:0000313" key="7">
    <source>
        <dbReference type="EMBL" id="KRN31267.1"/>
    </source>
</evidence>
<proteinExistence type="predicted"/>
<dbReference type="OrthoDB" id="1653617at2"/>